<organism evidence="2 3">
    <name type="scientific">Secundilactobacillus folii</name>
    <dbReference type="NCBI Taxonomy" id="2678357"/>
    <lineage>
        <taxon>Bacteria</taxon>
        <taxon>Bacillati</taxon>
        <taxon>Bacillota</taxon>
        <taxon>Bacilli</taxon>
        <taxon>Lactobacillales</taxon>
        <taxon>Lactobacillaceae</taxon>
        <taxon>Secundilactobacillus</taxon>
    </lineage>
</organism>
<comment type="caution">
    <text evidence="2">The sequence shown here is derived from an EMBL/GenBank/DDBJ whole genome shotgun (WGS) entry which is preliminary data.</text>
</comment>
<keyword evidence="3" id="KW-1185">Reference proteome</keyword>
<keyword evidence="1" id="KW-0732">Signal</keyword>
<feature type="chain" id="PRO_5030787236" evidence="1">
    <location>
        <begin position="28"/>
        <end position="146"/>
    </location>
</feature>
<sequence>MKKWIRTLITLALALAVFAIVPTVASAKNYYSMPRGFRGTWYGNHKIVKVGKKGYTISKYGNYSAFPHFAASRVHHGWWVVGINHTDAASYLKRTTQKVHGHNRVVLDHFMLRIPDKAPYHVEGFARYKSMKNYSIKSTISYLPWY</sequence>
<name>A0A7X2XUE5_9LACO</name>
<dbReference type="AlphaFoldDB" id="A0A7X2XUE5"/>
<dbReference type="EMBL" id="WNJO01000003">
    <property type="protein sequence ID" value="MTV81783.1"/>
    <property type="molecule type" value="Genomic_DNA"/>
</dbReference>
<reference evidence="2 3" key="1">
    <citation type="submission" date="2019-11" db="EMBL/GenBank/DDBJ databases">
        <title>Lactobacillus sp. nov. CRM56-3, isolated from fermented tea leaves.</title>
        <authorList>
            <person name="Phuengjayaem S."/>
            <person name="Tanasupawat S."/>
        </authorList>
    </citation>
    <scope>NUCLEOTIDE SEQUENCE [LARGE SCALE GENOMIC DNA]</scope>
    <source>
        <strain evidence="2 3">CRM56-3</strain>
    </source>
</reference>
<dbReference type="RefSeq" id="WP_155431061.1">
    <property type="nucleotide sequence ID" value="NZ_WNJO01000003.1"/>
</dbReference>
<protein>
    <submittedName>
        <fullName evidence="2">Uncharacterized protein</fullName>
    </submittedName>
</protein>
<feature type="signal peptide" evidence="1">
    <location>
        <begin position="1"/>
        <end position="27"/>
    </location>
</feature>
<gene>
    <name evidence="2" type="ORF">GM612_03820</name>
</gene>
<evidence type="ECO:0000313" key="3">
    <source>
        <dbReference type="Proteomes" id="UP000466388"/>
    </source>
</evidence>
<evidence type="ECO:0000256" key="1">
    <source>
        <dbReference type="SAM" id="SignalP"/>
    </source>
</evidence>
<dbReference type="Proteomes" id="UP000466388">
    <property type="component" value="Unassembled WGS sequence"/>
</dbReference>
<accession>A0A7X2XUE5</accession>
<proteinExistence type="predicted"/>
<evidence type="ECO:0000313" key="2">
    <source>
        <dbReference type="EMBL" id="MTV81783.1"/>
    </source>
</evidence>